<sequence length="68" mass="7721">MAALKIYFDAEAKTLTVWFDNPENEFIAEETGQEVILIKDKDGKVIGFERLHYEMASIDDLTIEAVAI</sequence>
<dbReference type="EMBL" id="JALJRB010000027">
    <property type="protein sequence ID" value="MCJ8502489.1"/>
    <property type="molecule type" value="Genomic_DNA"/>
</dbReference>
<comment type="caution">
    <text evidence="1">The sequence shown here is derived from an EMBL/GenBank/DDBJ whole genome shotgun (WGS) entry which is preliminary data.</text>
</comment>
<dbReference type="Proteomes" id="UP001165427">
    <property type="component" value="Unassembled WGS sequence"/>
</dbReference>
<gene>
    <name evidence="1" type="ORF">MRX98_18070</name>
</gene>
<name>A0AA41R3R4_9BACT</name>
<proteinExistence type="predicted"/>
<organism evidence="1 2">
    <name type="scientific">Desulfatitalea alkaliphila</name>
    <dbReference type="NCBI Taxonomy" id="2929485"/>
    <lineage>
        <taxon>Bacteria</taxon>
        <taxon>Pseudomonadati</taxon>
        <taxon>Thermodesulfobacteriota</taxon>
        <taxon>Desulfobacteria</taxon>
        <taxon>Desulfobacterales</taxon>
        <taxon>Desulfosarcinaceae</taxon>
        <taxon>Desulfatitalea</taxon>
    </lineage>
</organism>
<dbReference type="AlphaFoldDB" id="A0AA41R3R4"/>
<evidence type="ECO:0000313" key="1">
    <source>
        <dbReference type="EMBL" id="MCJ8502489.1"/>
    </source>
</evidence>
<dbReference type="Pfam" id="PF10049">
    <property type="entry name" value="DUF2283"/>
    <property type="match status" value="1"/>
</dbReference>
<keyword evidence="2" id="KW-1185">Reference proteome</keyword>
<dbReference type="InterPro" id="IPR019270">
    <property type="entry name" value="DUF2283"/>
</dbReference>
<evidence type="ECO:0000313" key="2">
    <source>
        <dbReference type="Proteomes" id="UP001165427"/>
    </source>
</evidence>
<protein>
    <submittedName>
        <fullName evidence="1">DUF2283 domain-containing protein</fullName>
    </submittedName>
</protein>
<dbReference type="RefSeq" id="WP_246913335.1">
    <property type="nucleotide sequence ID" value="NZ_JALJRB010000027.1"/>
</dbReference>
<reference evidence="1" key="1">
    <citation type="submission" date="2022-04" db="EMBL/GenBank/DDBJ databases">
        <title>Desulfatitalea alkaliphila sp. nov., a novel anaerobic sulfate-reducing bacterium isolated from terrestrial mud volcano, Taman Peninsula, Russia.</title>
        <authorList>
            <person name="Khomyakova M.A."/>
            <person name="Merkel A.Y."/>
            <person name="Slobodkin A.I."/>
        </authorList>
    </citation>
    <scope>NUCLEOTIDE SEQUENCE</scope>
    <source>
        <strain evidence="1">M08but</strain>
    </source>
</reference>
<accession>A0AA41R3R4</accession>